<feature type="non-terminal residue" evidence="2">
    <location>
        <position position="1"/>
    </location>
</feature>
<dbReference type="InterPro" id="IPR040442">
    <property type="entry name" value="Pyrv_kinase-like_dom_sf"/>
</dbReference>
<dbReference type="Pfam" id="PF02896">
    <property type="entry name" value="PEP-utilizers_C"/>
    <property type="match status" value="1"/>
</dbReference>
<dbReference type="AlphaFoldDB" id="A0A382DAN5"/>
<proteinExistence type="predicted"/>
<organism evidence="2">
    <name type="scientific">marine metagenome</name>
    <dbReference type="NCBI Taxonomy" id="408172"/>
    <lineage>
        <taxon>unclassified sequences</taxon>
        <taxon>metagenomes</taxon>
        <taxon>ecological metagenomes</taxon>
    </lineage>
</organism>
<name>A0A382DAN5_9ZZZZ</name>
<evidence type="ECO:0000259" key="1">
    <source>
        <dbReference type="Pfam" id="PF02896"/>
    </source>
</evidence>
<evidence type="ECO:0000313" key="2">
    <source>
        <dbReference type="EMBL" id="SVB35335.1"/>
    </source>
</evidence>
<accession>A0A382DAN5</accession>
<protein>
    <recommendedName>
        <fullName evidence="1">PEP-utilising enzyme C-terminal domain-containing protein</fullName>
    </recommendedName>
</protein>
<dbReference type="InterPro" id="IPR015813">
    <property type="entry name" value="Pyrv/PenolPyrv_kinase-like_dom"/>
</dbReference>
<dbReference type="SUPFAM" id="SSF51621">
    <property type="entry name" value="Phosphoenolpyruvate/pyruvate domain"/>
    <property type="match status" value="1"/>
</dbReference>
<reference evidence="2" key="1">
    <citation type="submission" date="2018-05" db="EMBL/GenBank/DDBJ databases">
        <authorList>
            <person name="Lanie J.A."/>
            <person name="Ng W.-L."/>
            <person name="Kazmierczak K.M."/>
            <person name="Andrzejewski T.M."/>
            <person name="Davidsen T.M."/>
            <person name="Wayne K.J."/>
            <person name="Tettelin H."/>
            <person name="Glass J.I."/>
            <person name="Rusch D."/>
            <person name="Podicherti R."/>
            <person name="Tsui H.-C.T."/>
            <person name="Winkler M.E."/>
        </authorList>
    </citation>
    <scope>NUCLEOTIDE SEQUENCE</scope>
</reference>
<dbReference type="GO" id="GO:0016772">
    <property type="term" value="F:transferase activity, transferring phosphorus-containing groups"/>
    <property type="evidence" value="ECO:0007669"/>
    <property type="project" value="InterPro"/>
</dbReference>
<feature type="domain" description="PEP-utilising enzyme C-terminal" evidence="1">
    <location>
        <begin position="1"/>
        <end position="40"/>
    </location>
</feature>
<sequence length="54" mass="5949">VANLHEPLHPAVIRILRQIVEIERREGIPVSMCGGMAAFPGWDELTMINPGELA</sequence>
<dbReference type="Gene3D" id="3.20.20.60">
    <property type="entry name" value="Phosphoenolpyruvate-binding domains"/>
    <property type="match status" value="1"/>
</dbReference>
<dbReference type="EMBL" id="UINC01038384">
    <property type="protein sequence ID" value="SVB35335.1"/>
    <property type="molecule type" value="Genomic_DNA"/>
</dbReference>
<gene>
    <name evidence="2" type="ORF">METZ01_LOCUS188189</name>
</gene>
<dbReference type="InterPro" id="IPR000121">
    <property type="entry name" value="PEP_util_C"/>
</dbReference>